<dbReference type="RefSeq" id="WP_268881385.1">
    <property type="nucleotide sequence ID" value="NZ_CP114029.1"/>
</dbReference>
<protein>
    <submittedName>
        <fullName evidence="2">Uncharacterized protein</fullName>
    </submittedName>
</protein>
<evidence type="ECO:0000256" key="1">
    <source>
        <dbReference type="SAM" id="SignalP"/>
    </source>
</evidence>
<proteinExistence type="predicted"/>
<gene>
    <name evidence="2" type="ORF">OH818_27725</name>
</gene>
<feature type="signal peptide" evidence="1">
    <location>
        <begin position="1"/>
        <end position="20"/>
    </location>
</feature>
<dbReference type="Proteomes" id="UP001164020">
    <property type="component" value="Chromosome"/>
</dbReference>
<evidence type="ECO:0000313" key="2">
    <source>
        <dbReference type="EMBL" id="WAP68948.1"/>
    </source>
</evidence>
<name>A0ABY7BZU1_9HYPH</name>
<reference evidence="2" key="1">
    <citation type="submission" date="2022-12" db="EMBL/GenBank/DDBJ databases">
        <title>Jiella pelagia sp. nov., isolated from phosphonate enriched culture of Northwest Pacific surface seawater.</title>
        <authorList>
            <person name="Shin D.Y."/>
            <person name="Hwang C.Y."/>
        </authorList>
    </citation>
    <scope>NUCLEOTIDE SEQUENCE</scope>
    <source>
        <strain evidence="2">HL-NP1</strain>
    </source>
</reference>
<feature type="chain" id="PRO_5047430387" evidence="1">
    <location>
        <begin position="21"/>
        <end position="129"/>
    </location>
</feature>
<organism evidence="2 3">
    <name type="scientific">Jiella pelagia</name>
    <dbReference type="NCBI Taxonomy" id="2986949"/>
    <lineage>
        <taxon>Bacteria</taxon>
        <taxon>Pseudomonadati</taxon>
        <taxon>Pseudomonadota</taxon>
        <taxon>Alphaproteobacteria</taxon>
        <taxon>Hyphomicrobiales</taxon>
        <taxon>Aurantimonadaceae</taxon>
        <taxon>Jiella</taxon>
    </lineage>
</organism>
<sequence length="129" mass="13831">MTRLLVLTVAIAALATPAGAGDRFSCYLNRECGPRHACDLRIERDGPTRWRLTWEPFVYRGDCRPVCRREFTIEVGGPADVLVDGIAHGRVGAGLVGIVDRGMGRLEVRTEGQGCAGVAMGGVYEAVGD</sequence>
<accession>A0ABY7BZU1</accession>
<keyword evidence="1" id="KW-0732">Signal</keyword>
<evidence type="ECO:0000313" key="3">
    <source>
        <dbReference type="Proteomes" id="UP001164020"/>
    </source>
</evidence>
<dbReference type="EMBL" id="CP114029">
    <property type="protein sequence ID" value="WAP68948.1"/>
    <property type="molecule type" value="Genomic_DNA"/>
</dbReference>
<keyword evidence="3" id="KW-1185">Reference proteome</keyword>